<evidence type="ECO:0000313" key="7">
    <source>
        <dbReference type="Proteomes" id="UP000640335"/>
    </source>
</evidence>
<dbReference type="CDD" id="cd00038">
    <property type="entry name" value="CAP_ED"/>
    <property type="match status" value="1"/>
</dbReference>
<dbReference type="InterPro" id="IPR036390">
    <property type="entry name" value="WH_DNA-bd_sf"/>
</dbReference>
<dbReference type="RefSeq" id="WP_191751006.1">
    <property type="nucleotide sequence ID" value="NZ_JACSQZ010000069.1"/>
</dbReference>
<dbReference type="Gene3D" id="2.60.120.10">
    <property type="entry name" value="Jelly Rolls"/>
    <property type="match status" value="1"/>
</dbReference>
<evidence type="ECO:0000259" key="5">
    <source>
        <dbReference type="PROSITE" id="PS51063"/>
    </source>
</evidence>
<dbReference type="InterPro" id="IPR036388">
    <property type="entry name" value="WH-like_DNA-bd_sf"/>
</dbReference>
<evidence type="ECO:0000256" key="1">
    <source>
        <dbReference type="ARBA" id="ARBA00023015"/>
    </source>
</evidence>
<feature type="domain" description="HTH crp-type" evidence="5">
    <location>
        <begin position="149"/>
        <end position="216"/>
    </location>
</feature>
<dbReference type="PROSITE" id="PS51063">
    <property type="entry name" value="HTH_CRP_2"/>
    <property type="match status" value="1"/>
</dbReference>
<dbReference type="InterPro" id="IPR012318">
    <property type="entry name" value="HTH_CRP"/>
</dbReference>
<dbReference type="SUPFAM" id="SSF46785">
    <property type="entry name" value="Winged helix' DNA-binding domain"/>
    <property type="match status" value="1"/>
</dbReference>
<comment type="caution">
    <text evidence="6">The sequence shown here is derived from an EMBL/GenBank/DDBJ whole genome shotgun (WGS) entry which is preliminary data.</text>
</comment>
<dbReference type="InterPro" id="IPR014710">
    <property type="entry name" value="RmlC-like_jellyroll"/>
</dbReference>
<gene>
    <name evidence="6" type="ORF">H9660_14035</name>
</gene>
<evidence type="ECO:0000313" key="6">
    <source>
        <dbReference type="EMBL" id="MBD7916262.1"/>
    </source>
</evidence>
<dbReference type="InterPro" id="IPR000595">
    <property type="entry name" value="cNMP-bd_dom"/>
</dbReference>
<dbReference type="PROSITE" id="PS50042">
    <property type="entry name" value="CNMP_BINDING_3"/>
    <property type="match status" value="1"/>
</dbReference>
<accession>A0ABR8Q755</accession>
<keyword evidence="1" id="KW-0805">Transcription regulation</keyword>
<organism evidence="6 7">
    <name type="scientific">Clostridium gallinarum</name>
    <dbReference type="NCBI Taxonomy" id="2762246"/>
    <lineage>
        <taxon>Bacteria</taxon>
        <taxon>Bacillati</taxon>
        <taxon>Bacillota</taxon>
        <taxon>Clostridia</taxon>
        <taxon>Eubacteriales</taxon>
        <taxon>Clostridiaceae</taxon>
        <taxon>Clostridium</taxon>
    </lineage>
</organism>
<sequence length="218" mass="25208">MNLEHELLKNYPFLRDLDREILDLFLSRIILSNYEVGDKVFRNNVSCIGLSFILEGKLRIYKLGDDGKEITLYRIGKGDSCFNTILCALTDSDEKSFADVEENATIAILPMDLFKKYLLNNNIFLKYIFKNLYNKFESVVAGLEKVTFNSIENRIIDYFNKKLRENNGVKIIYTTHEKIAADIGSSREVVSRSLKVLEKRGALELGRGKIKIKDWIYN</sequence>
<evidence type="ECO:0000259" key="4">
    <source>
        <dbReference type="PROSITE" id="PS50042"/>
    </source>
</evidence>
<feature type="domain" description="Cyclic nucleotide-binding" evidence="4">
    <location>
        <begin position="13"/>
        <end position="135"/>
    </location>
</feature>
<dbReference type="SMART" id="SM00419">
    <property type="entry name" value="HTH_CRP"/>
    <property type="match status" value="1"/>
</dbReference>
<dbReference type="Pfam" id="PF13545">
    <property type="entry name" value="HTH_Crp_2"/>
    <property type="match status" value="1"/>
</dbReference>
<keyword evidence="7" id="KW-1185">Reference proteome</keyword>
<proteinExistence type="predicted"/>
<dbReference type="Pfam" id="PF00027">
    <property type="entry name" value="cNMP_binding"/>
    <property type="match status" value="1"/>
</dbReference>
<reference evidence="6 7" key="1">
    <citation type="submission" date="2020-08" db="EMBL/GenBank/DDBJ databases">
        <title>A Genomic Blueprint of the Chicken Gut Microbiome.</title>
        <authorList>
            <person name="Gilroy R."/>
            <person name="Ravi A."/>
            <person name="Getino M."/>
            <person name="Pursley I."/>
            <person name="Horton D.L."/>
            <person name="Alikhan N.-F."/>
            <person name="Baker D."/>
            <person name="Gharbi K."/>
            <person name="Hall N."/>
            <person name="Watson M."/>
            <person name="Adriaenssens E.M."/>
            <person name="Foster-Nyarko E."/>
            <person name="Jarju S."/>
            <person name="Secka A."/>
            <person name="Antonio M."/>
            <person name="Oren A."/>
            <person name="Chaudhuri R."/>
            <person name="La Ragione R.M."/>
            <person name="Hildebrand F."/>
            <person name="Pallen M.J."/>
        </authorList>
    </citation>
    <scope>NUCLEOTIDE SEQUENCE [LARGE SCALE GENOMIC DNA]</scope>
    <source>
        <strain evidence="6 7">Sa3CUN1</strain>
    </source>
</reference>
<dbReference type="Gene3D" id="1.10.10.10">
    <property type="entry name" value="Winged helix-like DNA-binding domain superfamily/Winged helix DNA-binding domain"/>
    <property type="match status" value="1"/>
</dbReference>
<keyword evidence="3" id="KW-0804">Transcription</keyword>
<protein>
    <submittedName>
        <fullName evidence="6">Crp/Fnr family transcriptional regulator</fullName>
    </submittedName>
</protein>
<name>A0ABR8Q755_9CLOT</name>
<dbReference type="Proteomes" id="UP000640335">
    <property type="component" value="Unassembled WGS sequence"/>
</dbReference>
<dbReference type="InterPro" id="IPR018490">
    <property type="entry name" value="cNMP-bd_dom_sf"/>
</dbReference>
<evidence type="ECO:0000256" key="2">
    <source>
        <dbReference type="ARBA" id="ARBA00023125"/>
    </source>
</evidence>
<dbReference type="SUPFAM" id="SSF51206">
    <property type="entry name" value="cAMP-binding domain-like"/>
    <property type="match status" value="1"/>
</dbReference>
<evidence type="ECO:0000256" key="3">
    <source>
        <dbReference type="ARBA" id="ARBA00023163"/>
    </source>
</evidence>
<dbReference type="EMBL" id="JACSQZ010000069">
    <property type="protein sequence ID" value="MBD7916262.1"/>
    <property type="molecule type" value="Genomic_DNA"/>
</dbReference>
<keyword evidence="2" id="KW-0238">DNA-binding</keyword>